<evidence type="ECO:0008006" key="4">
    <source>
        <dbReference type="Google" id="ProtNLM"/>
    </source>
</evidence>
<accession>A0A2R4BNT5</accession>
<dbReference type="EMBL" id="CP028339">
    <property type="protein sequence ID" value="AVR89007.1"/>
    <property type="molecule type" value="Genomic_DNA"/>
</dbReference>
<dbReference type="OrthoDB" id="9993781at2"/>
<dbReference type="AlphaFoldDB" id="A0A2R4BNT5"/>
<protein>
    <recommendedName>
        <fullName evidence="4">Lipoprotein</fullName>
    </recommendedName>
</protein>
<evidence type="ECO:0000256" key="1">
    <source>
        <dbReference type="SAM" id="SignalP"/>
    </source>
</evidence>
<feature type="chain" id="PRO_5015330102" description="Lipoprotein" evidence="1">
    <location>
        <begin position="32"/>
        <end position="78"/>
    </location>
</feature>
<gene>
    <name evidence="2" type="ORF">Tharo_2104</name>
</gene>
<reference evidence="2 3" key="1">
    <citation type="submission" date="2018-03" db="EMBL/GenBank/DDBJ databases">
        <title>Complete genome sequence of Thauera aromatica, a model organism for studying aromatic compound degradation under denitrifying conditions.</title>
        <authorList>
            <person name="Lo H.-Y."/>
            <person name="Goris T."/>
            <person name="Boll M."/>
            <person name="Mueller J.A."/>
        </authorList>
    </citation>
    <scope>NUCLEOTIDE SEQUENCE [LARGE SCALE GENOMIC DNA]</scope>
    <source>
        <strain evidence="2 3">K172</strain>
    </source>
</reference>
<sequence>MKLPPILIGLASGALLSACASNASMPPTALARPVPLECLQTCPAPPTLALHRQAWEAAVFSWGAACKALHNDCVRAYR</sequence>
<keyword evidence="1" id="KW-0732">Signal</keyword>
<proteinExistence type="predicted"/>
<evidence type="ECO:0000313" key="3">
    <source>
        <dbReference type="Proteomes" id="UP000241885"/>
    </source>
</evidence>
<keyword evidence="3" id="KW-1185">Reference proteome</keyword>
<organism evidence="2 3">
    <name type="scientific">Thauera aromatica K172</name>
    <dbReference type="NCBI Taxonomy" id="44139"/>
    <lineage>
        <taxon>Bacteria</taxon>
        <taxon>Pseudomonadati</taxon>
        <taxon>Pseudomonadota</taxon>
        <taxon>Betaproteobacteria</taxon>
        <taxon>Rhodocyclales</taxon>
        <taxon>Zoogloeaceae</taxon>
        <taxon>Thauera</taxon>
    </lineage>
</organism>
<dbReference type="KEGG" id="tak:Tharo_2104"/>
<dbReference type="Proteomes" id="UP000241885">
    <property type="component" value="Chromosome"/>
</dbReference>
<dbReference type="RefSeq" id="WP_107221166.1">
    <property type="nucleotide sequence ID" value="NZ_CP028339.1"/>
</dbReference>
<dbReference type="PROSITE" id="PS51257">
    <property type="entry name" value="PROKAR_LIPOPROTEIN"/>
    <property type="match status" value="1"/>
</dbReference>
<evidence type="ECO:0000313" key="2">
    <source>
        <dbReference type="EMBL" id="AVR89007.1"/>
    </source>
</evidence>
<feature type="signal peptide" evidence="1">
    <location>
        <begin position="1"/>
        <end position="31"/>
    </location>
</feature>
<name>A0A2R4BNT5_THAAR</name>